<dbReference type="PANTHER" id="PTHR22844">
    <property type="entry name" value="F-BOX AND WD40 DOMAIN PROTEIN"/>
    <property type="match status" value="1"/>
</dbReference>
<evidence type="ECO:0000256" key="3">
    <source>
        <dbReference type="PROSITE-ProRule" id="PRU00221"/>
    </source>
</evidence>
<dbReference type="EMBL" id="CVRI01000020">
    <property type="protein sequence ID" value="CRK90634.1"/>
    <property type="molecule type" value="Genomic_DNA"/>
</dbReference>
<accession>A0A1J1HSW2</accession>
<dbReference type="PROSITE" id="PS50294">
    <property type="entry name" value="WD_REPEATS_REGION"/>
    <property type="match status" value="1"/>
</dbReference>
<protein>
    <submittedName>
        <fullName evidence="4">CLUMA_CG004336, isoform A</fullName>
    </submittedName>
</protein>
<name>A0A1J1HSW2_9DIPT</name>
<keyword evidence="2" id="KW-0677">Repeat</keyword>
<dbReference type="Proteomes" id="UP000183832">
    <property type="component" value="Unassembled WGS sequence"/>
</dbReference>
<sequence>MSIIKTTDEQTQHQGDVTSITFHDGRLYSAGGDGKIKIWDVNLNFIRDVIIHEAYIYAIAVDKVGKLYSSSCDGSIKCVKKPLESDDHDVILQHENEIEAVFVDDKLWFYCGDDKGGVTAFEDGKLKFTLNIVECVKSLYVENNLYYTLLNHDLSIHEVRGENGKFVMKGSIPGKFPVTLFGEKTAGRSKYFAILTRDGKGITIAKNGVDEKFEKLAVKENLHEMIVNAMVGFGEFLFSADYAGKVVRSKVEGNQLTTLESFNTGSGCANCLAIIDDKTIFVGSTDGSIKKIHYN</sequence>
<dbReference type="PANTHER" id="PTHR22844:SF387">
    <property type="entry name" value="F3I6.5 PROTEIN"/>
    <property type="match status" value="1"/>
</dbReference>
<reference evidence="4 5" key="1">
    <citation type="submission" date="2015-04" db="EMBL/GenBank/DDBJ databases">
        <authorList>
            <person name="Syromyatnikov M.Y."/>
            <person name="Popov V.N."/>
        </authorList>
    </citation>
    <scope>NUCLEOTIDE SEQUENCE [LARGE SCALE GENOMIC DNA]</scope>
</reference>
<evidence type="ECO:0000313" key="4">
    <source>
        <dbReference type="EMBL" id="CRK90634.1"/>
    </source>
</evidence>
<evidence type="ECO:0000313" key="5">
    <source>
        <dbReference type="Proteomes" id="UP000183832"/>
    </source>
</evidence>
<gene>
    <name evidence="4" type="ORF">CLUMA_CG004336</name>
</gene>
<organism evidence="4 5">
    <name type="scientific">Clunio marinus</name>
    <dbReference type="NCBI Taxonomy" id="568069"/>
    <lineage>
        <taxon>Eukaryota</taxon>
        <taxon>Metazoa</taxon>
        <taxon>Ecdysozoa</taxon>
        <taxon>Arthropoda</taxon>
        <taxon>Hexapoda</taxon>
        <taxon>Insecta</taxon>
        <taxon>Pterygota</taxon>
        <taxon>Neoptera</taxon>
        <taxon>Endopterygota</taxon>
        <taxon>Diptera</taxon>
        <taxon>Nematocera</taxon>
        <taxon>Chironomoidea</taxon>
        <taxon>Chironomidae</taxon>
        <taxon>Clunio</taxon>
    </lineage>
</organism>
<dbReference type="OrthoDB" id="6262491at2759"/>
<evidence type="ECO:0000256" key="1">
    <source>
        <dbReference type="ARBA" id="ARBA00022574"/>
    </source>
</evidence>
<keyword evidence="1 3" id="KW-0853">WD repeat</keyword>
<dbReference type="InterPro" id="IPR045182">
    <property type="entry name" value="JINGUBANG-like"/>
</dbReference>
<dbReference type="SMART" id="SM00320">
    <property type="entry name" value="WD40"/>
    <property type="match status" value="3"/>
</dbReference>
<dbReference type="SUPFAM" id="SSF50978">
    <property type="entry name" value="WD40 repeat-like"/>
    <property type="match status" value="1"/>
</dbReference>
<dbReference type="AlphaFoldDB" id="A0A1J1HSW2"/>
<dbReference type="InterPro" id="IPR036322">
    <property type="entry name" value="WD40_repeat_dom_sf"/>
</dbReference>
<dbReference type="InterPro" id="IPR015943">
    <property type="entry name" value="WD40/YVTN_repeat-like_dom_sf"/>
</dbReference>
<dbReference type="Gene3D" id="2.130.10.10">
    <property type="entry name" value="YVTN repeat-like/Quinoprotein amine dehydrogenase"/>
    <property type="match status" value="1"/>
</dbReference>
<evidence type="ECO:0000256" key="2">
    <source>
        <dbReference type="ARBA" id="ARBA00022737"/>
    </source>
</evidence>
<dbReference type="STRING" id="568069.A0A1J1HSW2"/>
<keyword evidence="5" id="KW-1185">Reference proteome</keyword>
<dbReference type="Pfam" id="PF00400">
    <property type="entry name" value="WD40"/>
    <property type="match status" value="1"/>
</dbReference>
<feature type="repeat" description="WD" evidence="3">
    <location>
        <begin position="10"/>
        <end position="42"/>
    </location>
</feature>
<dbReference type="PROSITE" id="PS50082">
    <property type="entry name" value="WD_REPEATS_2"/>
    <property type="match status" value="1"/>
</dbReference>
<dbReference type="InterPro" id="IPR019775">
    <property type="entry name" value="WD40_repeat_CS"/>
</dbReference>
<dbReference type="InterPro" id="IPR001680">
    <property type="entry name" value="WD40_rpt"/>
</dbReference>
<proteinExistence type="predicted"/>
<dbReference type="PROSITE" id="PS00678">
    <property type="entry name" value="WD_REPEATS_1"/>
    <property type="match status" value="1"/>
</dbReference>